<name>A0A097BXH9_9CAUD</name>
<dbReference type="Proteomes" id="UP000029887">
    <property type="component" value="Segment"/>
</dbReference>
<proteinExistence type="predicted"/>
<dbReference type="RefSeq" id="YP_009224168.1">
    <property type="nucleotide sequence ID" value="NC_029077.1"/>
</dbReference>
<protein>
    <submittedName>
        <fullName evidence="1">Uncharacterized protein</fullName>
    </submittedName>
</protein>
<gene>
    <name evidence="1" type="ORF">PBI_VOHMINGHAZI_46</name>
</gene>
<dbReference type="KEGG" id="vg:26795314"/>
<reference evidence="1 2" key="1">
    <citation type="submission" date="2014-08" db="EMBL/GenBank/DDBJ databases">
        <authorList>
            <person name="Baker A.R."/>
            <person name="Burr A.R."/>
            <person name="Dasin A.T."/>
            <person name="Garcia J.E."/>
            <person name="Guerrero B.J."/>
            <person name="Jones M.I."/>
            <person name="Kim J.T."/>
            <person name="Rockwood T.C."/>
            <person name="Shen A.C.Y."/>
            <person name="Stoddart K.E."/>
            <person name="Truong Q.M."/>
            <person name="Villegas R.L."/>
            <person name="Walker J.M."/>
            <person name="Bhuiyan S."/>
            <person name="Benjamin R.C."/>
            <person name="Hughes L.E."/>
            <person name="Hale R.H."/>
            <person name="Visi D.H."/>
            <person name="Allen M.S."/>
            <person name="Anders K.R."/>
            <person name="Braun M.A."/>
            <person name="Delesalle V.A."/>
            <person name="Ware V.C."/>
            <person name="Bradley K.W."/>
            <person name="Barker L.P."/>
            <person name="Asai D.J."/>
            <person name="Bowman C.A."/>
            <person name="Russell D.A."/>
            <person name="Pope W.H."/>
            <person name="Jacobs-Sera D."/>
            <person name="Hendrix R.W."/>
            <person name="Hatfull G.F."/>
        </authorList>
    </citation>
    <scope>NUCLEOTIDE SEQUENCE [LARGE SCALE GENOMIC DNA]</scope>
</reference>
<evidence type="ECO:0000313" key="1">
    <source>
        <dbReference type="EMBL" id="AIS73619.1"/>
    </source>
</evidence>
<evidence type="ECO:0000313" key="2">
    <source>
        <dbReference type="Proteomes" id="UP000029887"/>
    </source>
</evidence>
<dbReference type="GeneID" id="26795314"/>
<accession>A0A097BXH9</accession>
<sequence>MKFLLTGSTPNGQLQLTFEGLLQGEAIELMQHASELAKARKDPVLEALKSGLARPVDQYTFK</sequence>
<organism evidence="1 2">
    <name type="scientific">Mycobacterium phage VohminGhazi</name>
    <dbReference type="NCBI Taxonomy" id="1542912"/>
    <lineage>
        <taxon>Viruses</taxon>
        <taxon>Duplodnaviria</taxon>
        <taxon>Heunggongvirae</taxon>
        <taxon>Uroviricota</taxon>
        <taxon>Caudoviricetes</taxon>
        <taxon>Gladiatorvirus</taxon>
        <taxon>Gladiatorvirus ericB</taxon>
    </lineage>
</organism>
<dbReference type="EMBL" id="KM401838">
    <property type="protein sequence ID" value="AIS73619.1"/>
    <property type="molecule type" value="Genomic_DNA"/>
</dbReference>
<dbReference type="OrthoDB" id="24227at10239"/>